<organism evidence="3 4">
    <name type="scientific">Adhaeribacter arboris</name>
    <dbReference type="NCBI Taxonomy" id="2072846"/>
    <lineage>
        <taxon>Bacteria</taxon>
        <taxon>Pseudomonadati</taxon>
        <taxon>Bacteroidota</taxon>
        <taxon>Cytophagia</taxon>
        <taxon>Cytophagales</taxon>
        <taxon>Hymenobacteraceae</taxon>
        <taxon>Adhaeribacter</taxon>
    </lineage>
</organism>
<dbReference type="RefSeq" id="WP_106930613.1">
    <property type="nucleotide sequence ID" value="NZ_PYFT01000001.1"/>
</dbReference>
<feature type="transmembrane region" description="Helical" evidence="1">
    <location>
        <begin position="260"/>
        <end position="282"/>
    </location>
</feature>
<protein>
    <submittedName>
        <fullName evidence="3">DUF2167 domain-containing protein</fullName>
    </submittedName>
</protein>
<keyword evidence="1" id="KW-0812">Transmembrane</keyword>
<evidence type="ECO:0000256" key="1">
    <source>
        <dbReference type="SAM" id="Phobius"/>
    </source>
</evidence>
<feature type="signal peptide" evidence="2">
    <location>
        <begin position="1"/>
        <end position="23"/>
    </location>
</feature>
<dbReference type="InterPro" id="IPR018682">
    <property type="entry name" value="DUF2167_membr"/>
</dbReference>
<evidence type="ECO:0000313" key="3">
    <source>
        <dbReference type="EMBL" id="PSR54700.1"/>
    </source>
</evidence>
<dbReference type="OrthoDB" id="196355at2"/>
<accession>A0A2T2YGS7</accession>
<dbReference type="Proteomes" id="UP000240357">
    <property type="component" value="Unassembled WGS sequence"/>
</dbReference>
<dbReference type="AlphaFoldDB" id="A0A2T2YGS7"/>
<feature type="chain" id="PRO_5015754327" evidence="2">
    <location>
        <begin position="24"/>
        <end position="310"/>
    </location>
</feature>
<dbReference type="Pfam" id="PF09935">
    <property type="entry name" value="DUF2167"/>
    <property type="match status" value="1"/>
</dbReference>
<evidence type="ECO:0000313" key="4">
    <source>
        <dbReference type="Proteomes" id="UP000240357"/>
    </source>
</evidence>
<evidence type="ECO:0000256" key="2">
    <source>
        <dbReference type="SAM" id="SignalP"/>
    </source>
</evidence>
<keyword evidence="1" id="KW-0472">Membrane</keyword>
<reference evidence="3 4" key="1">
    <citation type="submission" date="2018-03" db="EMBL/GenBank/DDBJ databases">
        <title>Adhaeribacter sp. HMF7605 Genome sequencing and assembly.</title>
        <authorList>
            <person name="Kang H."/>
            <person name="Kang J."/>
            <person name="Cha I."/>
            <person name="Kim H."/>
            <person name="Joh K."/>
        </authorList>
    </citation>
    <scope>NUCLEOTIDE SEQUENCE [LARGE SCALE GENOMIC DNA]</scope>
    <source>
        <strain evidence="3 4">HMF7605</strain>
    </source>
</reference>
<keyword evidence="1" id="KW-1133">Transmembrane helix</keyword>
<proteinExistence type="predicted"/>
<sequence>MKHFLLRRTFLWLIVLLPAQVGAQTLDSTAIKREQLEKSFTYETGTITLGENLAKLQVPKGYKFLNAKQSQYVLNQLWGNPPDSSTLGMLFPEHDSPLTENTYAVEISYSEEGYIKDDDAQDLNYSDLLKEMQQDTRDSNPERVQAGYPPVELVGWASAPFYDAQNHKLHWAKEVKFGEEEANTLNYNVRVLGRKGYLLLNVIAPVNVLPTVKKNIPGLLAAVNFTSGNQYGDFNPDIDEVAQYGIGGLIAGKVLAKVGFFALLLKFWKVVAAAASGIYYYLKKRLSRKKERQEPVLEMEPEMEPAHEVI</sequence>
<name>A0A2T2YGS7_9BACT</name>
<keyword evidence="2" id="KW-0732">Signal</keyword>
<keyword evidence="4" id="KW-1185">Reference proteome</keyword>
<gene>
    <name evidence="3" type="ORF">AHMF7605_14880</name>
</gene>
<comment type="caution">
    <text evidence="3">The sequence shown here is derived from an EMBL/GenBank/DDBJ whole genome shotgun (WGS) entry which is preliminary data.</text>
</comment>
<dbReference type="EMBL" id="PYFT01000001">
    <property type="protein sequence ID" value="PSR54700.1"/>
    <property type="molecule type" value="Genomic_DNA"/>
</dbReference>